<name>A0ABQ2DS27_9MICC</name>
<proteinExistence type="predicted"/>
<evidence type="ECO:0000259" key="1">
    <source>
        <dbReference type="Pfam" id="PF01863"/>
    </source>
</evidence>
<dbReference type="Proteomes" id="UP000606115">
    <property type="component" value="Unassembled WGS sequence"/>
</dbReference>
<gene>
    <name evidence="2" type="ORF">GCM10007173_31800</name>
</gene>
<evidence type="ECO:0000313" key="3">
    <source>
        <dbReference type="Proteomes" id="UP000606115"/>
    </source>
</evidence>
<keyword evidence="3" id="KW-1185">Reference proteome</keyword>
<sequence length="203" mass="23294">MPNFPQTVEFIAADDIPVRIVRSNKRKKTISSQWRDNRLVVQVPAALNESTERVFVDEMLKKYRQRKNRESALSTEDSLMDRAKALDTKYLGGIANPLSVRWVNNQNKRWGSATPYHRSIRLSAKLKYVPIWVQDYVLVHELVHLATPGQGHGKEFQQLLDRFERRVEADQFLAGFSAGFNAYAKENGQTELEAGGFDDLEDN</sequence>
<dbReference type="Pfam" id="PF01863">
    <property type="entry name" value="YgjP-like"/>
    <property type="match status" value="1"/>
</dbReference>
<dbReference type="CDD" id="cd07344">
    <property type="entry name" value="M48_yhfN_like"/>
    <property type="match status" value="1"/>
</dbReference>
<dbReference type="PANTHER" id="PTHR30399:SF1">
    <property type="entry name" value="UTP PYROPHOSPHATASE"/>
    <property type="match status" value="1"/>
</dbReference>
<dbReference type="InterPro" id="IPR002725">
    <property type="entry name" value="YgjP-like_metallopeptidase"/>
</dbReference>
<accession>A0ABQ2DS27</accession>
<dbReference type="InterPro" id="IPR053136">
    <property type="entry name" value="UTP_pyrophosphatase-like"/>
</dbReference>
<protein>
    <submittedName>
        <fullName evidence="2">Metal-dependent hydrolase</fullName>
    </submittedName>
</protein>
<comment type="caution">
    <text evidence="2">The sequence shown here is derived from an EMBL/GenBank/DDBJ whole genome shotgun (WGS) entry which is preliminary data.</text>
</comment>
<reference evidence="3" key="1">
    <citation type="journal article" date="2019" name="Int. J. Syst. Evol. Microbiol.">
        <title>The Global Catalogue of Microorganisms (GCM) 10K type strain sequencing project: providing services to taxonomists for standard genome sequencing and annotation.</title>
        <authorList>
            <consortium name="The Broad Institute Genomics Platform"/>
            <consortium name="The Broad Institute Genome Sequencing Center for Infectious Disease"/>
            <person name="Wu L."/>
            <person name="Ma J."/>
        </authorList>
    </citation>
    <scope>NUCLEOTIDE SEQUENCE [LARGE SCALE GENOMIC DNA]</scope>
    <source>
        <strain evidence="3">CGMCC 1.3685</strain>
    </source>
</reference>
<dbReference type="GeneID" id="303305515"/>
<keyword evidence="2" id="KW-0378">Hydrolase</keyword>
<dbReference type="Gene3D" id="3.30.2010.10">
    <property type="entry name" value="Metalloproteases ('zincins'), catalytic domain"/>
    <property type="match status" value="1"/>
</dbReference>
<dbReference type="GO" id="GO:0016787">
    <property type="term" value="F:hydrolase activity"/>
    <property type="evidence" value="ECO:0007669"/>
    <property type="project" value="UniProtKB-KW"/>
</dbReference>
<evidence type="ECO:0000313" key="2">
    <source>
        <dbReference type="EMBL" id="GGJ70588.1"/>
    </source>
</evidence>
<organism evidence="2 3">
    <name type="scientific">Glutamicibacter ardleyensis</name>
    <dbReference type="NCBI Taxonomy" id="225894"/>
    <lineage>
        <taxon>Bacteria</taxon>
        <taxon>Bacillati</taxon>
        <taxon>Actinomycetota</taxon>
        <taxon>Actinomycetes</taxon>
        <taxon>Micrococcales</taxon>
        <taxon>Micrococcaceae</taxon>
        <taxon>Glutamicibacter</taxon>
    </lineage>
</organism>
<feature type="domain" description="YgjP-like metallopeptidase" evidence="1">
    <location>
        <begin position="103"/>
        <end position="163"/>
    </location>
</feature>
<dbReference type="RefSeq" id="WP_188687016.1">
    <property type="nucleotide sequence ID" value="NZ_BMKX01000009.1"/>
</dbReference>
<dbReference type="EMBL" id="BMKX01000009">
    <property type="protein sequence ID" value="GGJ70588.1"/>
    <property type="molecule type" value="Genomic_DNA"/>
</dbReference>
<dbReference type="PANTHER" id="PTHR30399">
    <property type="entry name" value="UNCHARACTERIZED PROTEIN YGJP"/>
    <property type="match status" value="1"/>
</dbReference>